<evidence type="ECO:0000313" key="3">
    <source>
        <dbReference type="Proteomes" id="UP001285441"/>
    </source>
</evidence>
<dbReference type="Proteomes" id="UP001285441">
    <property type="component" value="Unassembled WGS sequence"/>
</dbReference>
<dbReference type="PANTHER" id="PTHR42085:SF1">
    <property type="entry name" value="F-BOX DOMAIN-CONTAINING PROTEIN"/>
    <property type="match status" value="1"/>
</dbReference>
<reference evidence="2" key="1">
    <citation type="journal article" date="2023" name="Mol. Phylogenet. Evol.">
        <title>Genome-scale phylogeny and comparative genomics of the fungal order Sordariales.</title>
        <authorList>
            <person name="Hensen N."/>
            <person name="Bonometti L."/>
            <person name="Westerberg I."/>
            <person name="Brannstrom I.O."/>
            <person name="Guillou S."/>
            <person name="Cros-Aarteil S."/>
            <person name="Calhoun S."/>
            <person name="Haridas S."/>
            <person name="Kuo A."/>
            <person name="Mondo S."/>
            <person name="Pangilinan J."/>
            <person name="Riley R."/>
            <person name="LaButti K."/>
            <person name="Andreopoulos B."/>
            <person name="Lipzen A."/>
            <person name="Chen C."/>
            <person name="Yan M."/>
            <person name="Daum C."/>
            <person name="Ng V."/>
            <person name="Clum A."/>
            <person name="Steindorff A."/>
            <person name="Ohm R.A."/>
            <person name="Martin F."/>
            <person name="Silar P."/>
            <person name="Natvig D.O."/>
            <person name="Lalanne C."/>
            <person name="Gautier V."/>
            <person name="Ament-Velasquez S.L."/>
            <person name="Kruys A."/>
            <person name="Hutchinson M.I."/>
            <person name="Powell A.J."/>
            <person name="Barry K."/>
            <person name="Miller A.N."/>
            <person name="Grigoriev I.V."/>
            <person name="Debuchy R."/>
            <person name="Gladieux P."/>
            <person name="Hiltunen Thoren M."/>
            <person name="Johannesson H."/>
        </authorList>
    </citation>
    <scope>NUCLEOTIDE SEQUENCE</scope>
    <source>
        <strain evidence="2">CBS 232.78</strain>
    </source>
</reference>
<comment type="caution">
    <text evidence="2">The sequence shown here is derived from an EMBL/GenBank/DDBJ whole genome shotgun (WGS) entry which is preliminary data.</text>
</comment>
<feature type="region of interest" description="Disordered" evidence="1">
    <location>
        <begin position="213"/>
        <end position="236"/>
    </location>
</feature>
<organism evidence="2 3">
    <name type="scientific">Podospora didyma</name>
    <dbReference type="NCBI Taxonomy" id="330526"/>
    <lineage>
        <taxon>Eukaryota</taxon>
        <taxon>Fungi</taxon>
        <taxon>Dikarya</taxon>
        <taxon>Ascomycota</taxon>
        <taxon>Pezizomycotina</taxon>
        <taxon>Sordariomycetes</taxon>
        <taxon>Sordariomycetidae</taxon>
        <taxon>Sordariales</taxon>
        <taxon>Podosporaceae</taxon>
        <taxon>Podospora</taxon>
    </lineage>
</organism>
<dbReference type="AlphaFoldDB" id="A0AAE0U175"/>
<evidence type="ECO:0008006" key="4">
    <source>
        <dbReference type="Google" id="ProtNLM"/>
    </source>
</evidence>
<evidence type="ECO:0000313" key="2">
    <source>
        <dbReference type="EMBL" id="KAK3386830.1"/>
    </source>
</evidence>
<proteinExistence type="predicted"/>
<dbReference type="InterPro" id="IPR038883">
    <property type="entry name" value="AN11006-like"/>
</dbReference>
<sequence>MATDAVQLSFKFLSLPGELRNKIYRLVLRRKAVIGTSSVVERFKLSGQLLRTCRQIHDEGLSILYSENTFEIDIFNTEGLYGQTIYWLDALIRDLLYGDSTNHVRRLRIQVRYTEDHMLEPLRKTVRWLVRHLQELPSPGIEFLQLECKLDCENENEEIDWEDYDYEDFDGNKEECIGVLQTWLGRLRNVKEVIIEGDMPDEDANILQERLHTRTTRSEQMGEQPLADGEGKEEKETRATRALALTDLYEALERHVCGIRFCEYDVNRALLAVERDDADAFKAYRTAIIQRIRQRGEELMNDEVLQD</sequence>
<protein>
    <recommendedName>
        <fullName evidence="4">F-box domain-containing protein</fullName>
    </recommendedName>
</protein>
<evidence type="ECO:0000256" key="1">
    <source>
        <dbReference type="SAM" id="MobiDB-lite"/>
    </source>
</evidence>
<keyword evidence="3" id="KW-1185">Reference proteome</keyword>
<dbReference type="PANTHER" id="PTHR42085">
    <property type="entry name" value="F-BOX DOMAIN-CONTAINING PROTEIN"/>
    <property type="match status" value="1"/>
</dbReference>
<dbReference type="EMBL" id="JAULSW010000003">
    <property type="protein sequence ID" value="KAK3386830.1"/>
    <property type="molecule type" value="Genomic_DNA"/>
</dbReference>
<gene>
    <name evidence="2" type="ORF">B0H63DRAFT_447732</name>
</gene>
<accession>A0AAE0U175</accession>
<name>A0AAE0U175_9PEZI</name>
<reference evidence="2" key="2">
    <citation type="submission" date="2023-06" db="EMBL/GenBank/DDBJ databases">
        <authorList>
            <consortium name="Lawrence Berkeley National Laboratory"/>
            <person name="Haridas S."/>
            <person name="Hensen N."/>
            <person name="Bonometti L."/>
            <person name="Westerberg I."/>
            <person name="Brannstrom I.O."/>
            <person name="Guillou S."/>
            <person name="Cros-Aarteil S."/>
            <person name="Calhoun S."/>
            <person name="Kuo A."/>
            <person name="Mondo S."/>
            <person name="Pangilinan J."/>
            <person name="Riley R."/>
            <person name="LaButti K."/>
            <person name="Andreopoulos B."/>
            <person name="Lipzen A."/>
            <person name="Chen C."/>
            <person name="Yanf M."/>
            <person name="Daum C."/>
            <person name="Ng V."/>
            <person name="Clum A."/>
            <person name="Steindorff A."/>
            <person name="Ohm R."/>
            <person name="Martin F."/>
            <person name="Silar P."/>
            <person name="Natvig D."/>
            <person name="Lalanne C."/>
            <person name="Gautier V."/>
            <person name="Ament-velasquez S.L."/>
            <person name="Kruys A."/>
            <person name="Hutchinson M.I."/>
            <person name="Powell A.J."/>
            <person name="Barry K."/>
            <person name="Miller A.N."/>
            <person name="Grigoriev I.V."/>
            <person name="Debuchy R."/>
            <person name="Gladieux P."/>
            <person name="Thoren M.H."/>
            <person name="Johannesson H."/>
        </authorList>
    </citation>
    <scope>NUCLEOTIDE SEQUENCE</scope>
    <source>
        <strain evidence="2">CBS 232.78</strain>
    </source>
</reference>